<evidence type="ECO:0000256" key="1">
    <source>
        <dbReference type="ARBA" id="ARBA00023015"/>
    </source>
</evidence>
<dbReference type="GO" id="GO:0003677">
    <property type="term" value="F:DNA binding"/>
    <property type="evidence" value="ECO:0007669"/>
    <property type="project" value="UniProtKB-KW"/>
</dbReference>
<dbReference type="SMART" id="SM00346">
    <property type="entry name" value="HTH_ICLR"/>
    <property type="match status" value="1"/>
</dbReference>
<evidence type="ECO:0000259" key="4">
    <source>
        <dbReference type="PROSITE" id="PS51077"/>
    </source>
</evidence>
<keyword evidence="2" id="KW-0238">DNA-binding</keyword>
<geneLocation type="plasmid" evidence="6 7">
    <name>pdjl-6-5</name>
</geneLocation>
<dbReference type="AlphaFoldDB" id="A0AB38RPH6"/>
<evidence type="ECO:0000256" key="2">
    <source>
        <dbReference type="ARBA" id="ARBA00023125"/>
    </source>
</evidence>
<keyword evidence="3" id="KW-0804">Transcription</keyword>
<evidence type="ECO:0000313" key="6">
    <source>
        <dbReference type="EMBL" id="UPU47046.1"/>
    </source>
</evidence>
<dbReference type="InterPro" id="IPR005471">
    <property type="entry name" value="Tscrpt_reg_IclR_N"/>
</dbReference>
<reference evidence="7" key="1">
    <citation type="journal article" date="2022" name="Environ. Microbiol.">
        <title>Functional analysis, diversity, and distribution of carbendazim hydrolases MheI and CbmA, responsible for the initial step in carbendazim degradation.</title>
        <authorList>
            <person name="Zhang M."/>
            <person name="Bai X."/>
            <person name="Li Q."/>
            <person name="Zhang L."/>
            <person name="Zhu Q."/>
            <person name="Gao S."/>
            <person name="Ke Z."/>
            <person name="Jiang M."/>
            <person name="Hu J."/>
            <person name="Qiu J."/>
            <person name="Hong Q."/>
        </authorList>
    </citation>
    <scope>NUCLEOTIDE SEQUENCE [LARGE SCALE GENOMIC DNA]</scope>
    <source>
        <strain evidence="7">djl-6</strain>
    </source>
</reference>
<feature type="domain" description="HTH iclR-type" evidence="4">
    <location>
        <begin position="10"/>
        <end position="70"/>
    </location>
</feature>
<dbReference type="InterPro" id="IPR050707">
    <property type="entry name" value="HTH_MetabolicPath_Reg"/>
</dbReference>
<dbReference type="Gene3D" id="1.10.10.10">
    <property type="entry name" value="Winged helix-like DNA-binding domain superfamily/Winged helix DNA-binding domain"/>
    <property type="match status" value="1"/>
</dbReference>
<keyword evidence="7" id="KW-1185">Reference proteome</keyword>
<dbReference type="Pfam" id="PF09339">
    <property type="entry name" value="HTH_IclR"/>
    <property type="match status" value="1"/>
</dbReference>
<evidence type="ECO:0000256" key="3">
    <source>
        <dbReference type="ARBA" id="ARBA00023163"/>
    </source>
</evidence>
<dbReference type="PROSITE" id="PS51077">
    <property type="entry name" value="HTH_ICLR"/>
    <property type="match status" value="1"/>
</dbReference>
<accession>A0AB38RPH6</accession>
<dbReference type="GO" id="GO:0003700">
    <property type="term" value="F:DNA-binding transcription factor activity"/>
    <property type="evidence" value="ECO:0007669"/>
    <property type="project" value="TreeGrafter"/>
</dbReference>
<gene>
    <name evidence="6" type="ORF">M0639_33770</name>
</gene>
<dbReference type="InterPro" id="IPR036388">
    <property type="entry name" value="WH-like_DNA-bd_sf"/>
</dbReference>
<dbReference type="PROSITE" id="PS51078">
    <property type="entry name" value="ICLR_ED"/>
    <property type="match status" value="1"/>
</dbReference>
<dbReference type="SUPFAM" id="SSF46785">
    <property type="entry name" value="Winged helix' DNA-binding domain"/>
    <property type="match status" value="1"/>
</dbReference>
<dbReference type="InterPro" id="IPR029016">
    <property type="entry name" value="GAF-like_dom_sf"/>
</dbReference>
<evidence type="ECO:0000313" key="7">
    <source>
        <dbReference type="Proteomes" id="UP000831484"/>
    </source>
</evidence>
<dbReference type="SUPFAM" id="SSF55781">
    <property type="entry name" value="GAF domain-like"/>
    <property type="match status" value="1"/>
</dbReference>
<dbReference type="InterPro" id="IPR036390">
    <property type="entry name" value="WH_DNA-bd_sf"/>
</dbReference>
<dbReference type="Gene3D" id="3.30.450.40">
    <property type="match status" value="1"/>
</dbReference>
<dbReference type="RefSeq" id="WP_076949065.1">
    <property type="nucleotide sequence ID" value="NZ_CP096568.1"/>
</dbReference>
<dbReference type="PANTHER" id="PTHR30136">
    <property type="entry name" value="HELIX-TURN-HELIX TRANSCRIPTIONAL REGULATOR, ICLR FAMILY"/>
    <property type="match status" value="1"/>
</dbReference>
<keyword evidence="1" id="KW-0805">Transcription regulation</keyword>
<dbReference type="Proteomes" id="UP000831484">
    <property type="component" value="Plasmid pdjl-6-5"/>
</dbReference>
<proteinExistence type="predicted"/>
<dbReference type="Pfam" id="PF01614">
    <property type="entry name" value="IclR_C"/>
    <property type="match status" value="1"/>
</dbReference>
<organism evidence="6 7">
    <name type="scientific">Rhodococcus qingshengii JCM 15477</name>
    <dbReference type="NCBI Taxonomy" id="1303681"/>
    <lineage>
        <taxon>Bacteria</taxon>
        <taxon>Bacillati</taxon>
        <taxon>Actinomycetota</taxon>
        <taxon>Actinomycetes</taxon>
        <taxon>Mycobacteriales</taxon>
        <taxon>Nocardiaceae</taxon>
        <taxon>Rhodococcus</taxon>
        <taxon>Rhodococcus erythropolis group</taxon>
    </lineage>
</organism>
<sequence length="273" mass="30502">MEDDRERYYVQSLERGLSVIQSFSDSRDRQTITDVADSTGITRAAARRFVLTLVDLGYLRADGRYFTMTPKILELGYSYLTSAPLSATVLPHLTDLISTVREQTPLSILDAGLTVLHGAEIVYIAHTRAENLFMLNVTTGTRYPAWIASTGRVLLSALDEQELDTYLQTVELTQYTDMTVASKAQLRNSIRETADRGWAVLDQEFDERLCAYAVPVHDRSRYPVAALNLSVMHTSSGSREYESTLISAMTNTAARIEADLRLRRGPSDLAHSI</sequence>
<dbReference type="InterPro" id="IPR014757">
    <property type="entry name" value="Tscrpt_reg_IclR_C"/>
</dbReference>
<keyword evidence="6" id="KW-0614">Plasmid</keyword>
<feature type="domain" description="IclR-ED" evidence="5">
    <location>
        <begin position="71"/>
        <end position="262"/>
    </location>
</feature>
<dbReference type="PANTHER" id="PTHR30136:SF34">
    <property type="entry name" value="TRANSCRIPTIONAL REGULATOR"/>
    <property type="match status" value="1"/>
</dbReference>
<protein>
    <submittedName>
        <fullName evidence="6">Helix-turn-helix domain-containing protein</fullName>
    </submittedName>
</protein>
<evidence type="ECO:0000259" key="5">
    <source>
        <dbReference type="PROSITE" id="PS51078"/>
    </source>
</evidence>
<name>A0AB38RPH6_RHOSG</name>
<dbReference type="EMBL" id="CP096568">
    <property type="protein sequence ID" value="UPU47046.1"/>
    <property type="molecule type" value="Genomic_DNA"/>
</dbReference>
<dbReference type="GO" id="GO:0045892">
    <property type="term" value="P:negative regulation of DNA-templated transcription"/>
    <property type="evidence" value="ECO:0007669"/>
    <property type="project" value="TreeGrafter"/>
</dbReference>